<keyword evidence="2" id="KW-1185">Reference proteome</keyword>
<accession>D4BRN4</accession>
<protein>
    <submittedName>
        <fullName evidence="1">Uncharacterized protein</fullName>
    </submittedName>
</protein>
<dbReference type="EMBL" id="ACCG02000014">
    <property type="protein sequence ID" value="EFE88374.1"/>
    <property type="molecule type" value="Genomic_DNA"/>
</dbReference>
<comment type="caution">
    <text evidence="1">The sequence shown here is derived from an EMBL/GenBank/DDBJ whole genome shotgun (WGS) entry which is preliminary data.</text>
</comment>
<organism evidence="1 2">
    <name type="scientific">Bifidobacterium breve DSM 20213 = JCM 1192</name>
    <dbReference type="NCBI Taxonomy" id="518634"/>
    <lineage>
        <taxon>Bacteria</taxon>
        <taxon>Bacillati</taxon>
        <taxon>Actinomycetota</taxon>
        <taxon>Actinomycetes</taxon>
        <taxon>Bifidobacteriales</taxon>
        <taxon>Bifidobacteriaceae</taxon>
        <taxon>Bifidobacterium</taxon>
    </lineage>
</organism>
<proteinExistence type="predicted"/>
<sequence length="42" mass="4437">MHYRLIRESLANILSGTAIVGGTSALTISCRHGQFCKVSSAS</sequence>
<dbReference type="HOGENOM" id="CLU_3247884_0_0_11"/>
<dbReference type="PROSITE" id="PS51257">
    <property type="entry name" value="PROKAR_LIPOPROTEIN"/>
    <property type="match status" value="1"/>
</dbReference>
<dbReference type="Proteomes" id="UP000003191">
    <property type="component" value="Unassembled WGS sequence"/>
</dbReference>
<evidence type="ECO:0000313" key="2">
    <source>
        <dbReference type="Proteomes" id="UP000003191"/>
    </source>
</evidence>
<dbReference type="AlphaFoldDB" id="D4BRN4"/>
<evidence type="ECO:0000313" key="1">
    <source>
        <dbReference type="EMBL" id="EFE88374.1"/>
    </source>
</evidence>
<name>D4BRN4_BIFBR</name>
<reference evidence="1 2" key="1">
    <citation type="submission" date="2010-02" db="EMBL/GenBank/DDBJ databases">
        <authorList>
            <person name="Weinstock G."/>
            <person name="Sodergren E."/>
            <person name="Clifton S."/>
            <person name="Fulton L."/>
            <person name="Fulton B."/>
            <person name="Courtney L."/>
            <person name="Fronick C."/>
            <person name="Harrison M."/>
            <person name="Strong C."/>
            <person name="Farmer C."/>
            <person name="Delahaunty K."/>
            <person name="Markovic C."/>
            <person name="Hall O."/>
            <person name="Minx P."/>
            <person name="Tomlinson C."/>
            <person name="Mitreva M."/>
            <person name="Nelson J."/>
            <person name="Hou S."/>
            <person name="Wollam A."/>
            <person name="Pepin K.H."/>
            <person name="Johnson M."/>
            <person name="Bhonagiri V."/>
            <person name="Zhang X."/>
            <person name="Suruliraj S."/>
            <person name="Warren W."/>
            <person name="Chinwalla A."/>
            <person name="Mardis E.R."/>
            <person name="Wilson R.K."/>
        </authorList>
    </citation>
    <scope>NUCLEOTIDE SEQUENCE [LARGE SCALE GENOMIC DNA]</scope>
    <source>
        <strain evidence="1 2">DSM 20213</strain>
    </source>
</reference>
<gene>
    <name evidence="1" type="ORF">BIFBRE_04773</name>
</gene>